<organism evidence="2 3">
    <name type="scientific">Camelliibacillus cellulosilyticus</name>
    <dbReference type="NCBI Taxonomy" id="2174486"/>
    <lineage>
        <taxon>Bacteria</taxon>
        <taxon>Bacillati</taxon>
        <taxon>Bacillota</taxon>
        <taxon>Bacilli</taxon>
        <taxon>Bacillales</taxon>
        <taxon>Sporolactobacillaceae</taxon>
        <taxon>Camelliibacillus</taxon>
    </lineage>
</organism>
<dbReference type="EMBL" id="JBHSFW010000016">
    <property type="protein sequence ID" value="MFC4620098.1"/>
    <property type="molecule type" value="Genomic_DNA"/>
</dbReference>
<comment type="caution">
    <text evidence="2">The sequence shown here is derived from an EMBL/GenBank/DDBJ whole genome shotgun (WGS) entry which is preliminary data.</text>
</comment>
<dbReference type="Proteomes" id="UP001596022">
    <property type="component" value="Unassembled WGS sequence"/>
</dbReference>
<dbReference type="Pfam" id="PF14179">
    <property type="entry name" value="YppG"/>
    <property type="match status" value="1"/>
</dbReference>
<keyword evidence="3" id="KW-1185">Reference proteome</keyword>
<sequence length="106" mass="12111">MVRRVSMAQTNNTNNNNFPNMPPFDPFMHFLWRPPPGSQMMPPMQAPNTQSNQQNQQQSAQDPAPGAMPPFDFDKLMSGADQMFKLVNQIQPMVKQLGPLFNMFKK</sequence>
<name>A0ABV9GQ30_9BACL</name>
<evidence type="ECO:0000313" key="3">
    <source>
        <dbReference type="Proteomes" id="UP001596022"/>
    </source>
</evidence>
<proteinExistence type="predicted"/>
<reference evidence="3" key="1">
    <citation type="journal article" date="2019" name="Int. J. Syst. Evol. Microbiol.">
        <title>The Global Catalogue of Microorganisms (GCM) 10K type strain sequencing project: providing services to taxonomists for standard genome sequencing and annotation.</title>
        <authorList>
            <consortium name="The Broad Institute Genomics Platform"/>
            <consortium name="The Broad Institute Genome Sequencing Center for Infectious Disease"/>
            <person name="Wu L."/>
            <person name="Ma J."/>
        </authorList>
    </citation>
    <scope>NUCLEOTIDE SEQUENCE [LARGE SCALE GENOMIC DNA]</scope>
    <source>
        <strain evidence="3">CGMCC 1.16306</strain>
    </source>
</reference>
<accession>A0ABV9GQ30</accession>
<dbReference type="InterPro" id="IPR025555">
    <property type="entry name" value="YppG"/>
</dbReference>
<evidence type="ECO:0000313" key="2">
    <source>
        <dbReference type="EMBL" id="MFC4620098.1"/>
    </source>
</evidence>
<feature type="compositionally biased region" description="Low complexity" evidence="1">
    <location>
        <begin position="38"/>
        <end position="65"/>
    </location>
</feature>
<feature type="region of interest" description="Disordered" evidence="1">
    <location>
        <begin position="1"/>
        <end position="72"/>
    </location>
</feature>
<evidence type="ECO:0000256" key="1">
    <source>
        <dbReference type="SAM" id="MobiDB-lite"/>
    </source>
</evidence>
<feature type="compositionally biased region" description="Low complexity" evidence="1">
    <location>
        <begin position="10"/>
        <end position="19"/>
    </location>
</feature>
<gene>
    <name evidence="2" type="ORF">ACFO4N_15400</name>
</gene>
<protein>
    <submittedName>
        <fullName evidence="2">YppG family protein</fullName>
    </submittedName>
</protein>